<sequence>MRRILITGGAGFIASHLTERFLALGDKVVAIDNFNDFYNPALKRSNVNAFLADPAHRDSYRLVEGDIRDAHALDEAFSGGPFDVVIHLAAMAGVRPSLESPAYYFDVNVNGTQRLVDRIVPNADRTRLVFASSSSVYGERGGEAFKETDRVTEPISPYAASKAANELQLYACHHATGLKVVCLRFFTVFGPRQRPDLAIHKFCHLIDEGKPVELFGDGSTRRDYTYVGDIVKGIESAMSYDFAGYDIINLGRSEPVLLLDMVRSLEKHLGKKADLVFKPMQVGDVPYTYADISHAREVLGYSPATSFDEGVGHFVDWFRKQKAFSLTS</sequence>
<organism evidence="3 4">
    <name type="scientific">Candidatus Obscuribacter phosphatis</name>
    <dbReference type="NCBI Taxonomy" id="1906157"/>
    <lineage>
        <taxon>Bacteria</taxon>
        <taxon>Bacillati</taxon>
        <taxon>Candidatus Melainabacteria</taxon>
        <taxon>Candidatus Obscuribacterales</taxon>
        <taxon>Candidatus Obscuribacteraceae</taxon>
        <taxon>Candidatus Obscuribacter</taxon>
    </lineage>
</organism>
<evidence type="ECO:0000313" key="3">
    <source>
        <dbReference type="EMBL" id="MBN8660118.1"/>
    </source>
</evidence>
<dbReference type="PANTHER" id="PTHR43574">
    <property type="entry name" value="EPIMERASE-RELATED"/>
    <property type="match status" value="1"/>
</dbReference>
<protein>
    <submittedName>
        <fullName evidence="3">GDP-mannose 4,6-dehydratase</fullName>
    </submittedName>
</protein>
<dbReference type="InterPro" id="IPR036291">
    <property type="entry name" value="NAD(P)-bd_dom_sf"/>
</dbReference>
<evidence type="ECO:0000313" key="4">
    <source>
        <dbReference type="Proteomes" id="UP000664277"/>
    </source>
</evidence>
<comment type="caution">
    <text evidence="3">The sequence shown here is derived from an EMBL/GenBank/DDBJ whole genome shotgun (WGS) entry which is preliminary data.</text>
</comment>
<feature type="domain" description="NAD(P)-binding" evidence="2">
    <location>
        <begin position="5"/>
        <end position="311"/>
    </location>
</feature>
<dbReference type="PRINTS" id="PR01713">
    <property type="entry name" value="NUCEPIMERASE"/>
</dbReference>
<dbReference type="InterPro" id="IPR016040">
    <property type="entry name" value="NAD(P)-bd_dom"/>
</dbReference>
<keyword evidence="1" id="KW-0520">NAD</keyword>
<dbReference type="AlphaFoldDB" id="A0A8J7TMM1"/>
<gene>
    <name evidence="3" type="ORF">J0M35_07120</name>
</gene>
<accession>A0A8J7TMM1</accession>
<name>A0A8J7TMM1_9BACT</name>
<dbReference type="Pfam" id="PF16363">
    <property type="entry name" value="GDP_Man_Dehyd"/>
    <property type="match status" value="1"/>
</dbReference>
<dbReference type="Proteomes" id="UP000664277">
    <property type="component" value="Unassembled WGS sequence"/>
</dbReference>
<proteinExistence type="predicted"/>
<evidence type="ECO:0000256" key="1">
    <source>
        <dbReference type="ARBA" id="ARBA00023027"/>
    </source>
</evidence>
<evidence type="ECO:0000259" key="2">
    <source>
        <dbReference type="Pfam" id="PF16363"/>
    </source>
</evidence>
<dbReference type="EMBL" id="JAFLCK010000008">
    <property type="protein sequence ID" value="MBN8660118.1"/>
    <property type="molecule type" value="Genomic_DNA"/>
</dbReference>
<dbReference type="Gene3D" id="3.40.50.720">
    <property type="entry name" value="NAD(P)-binding Rossmann-like Domain"/>
    <property type="match status" value="1"/>
</dbReference>
<reference evidence="3" key="1">
    <citation type="submission" date="2021-02" db="EMBL/GenBank/DDBJ databases">
        <title>Genome-Resolved Metagenomics of a Microbial Community Performing Photosynthetic Biological Nutrient Removal.</title>
        <authorList>
            <person name="Mcdaniel E.A."/>
        </authorList>
    </citation>
    <scope>NUCLEOTIDE SEQUENCE</scope>
    <source>
        <strain evidence="3">UWPOB_OBS1</strain>
    </source>
</reference>
<dbReference type="SUPFAM" id="SSF51735">
    <property type="entry name" value="NAD(P)-binding Rossmann-fold domains"/>
    <property type="match status" value="1"/>
</dbReference>